<dbReference type="Proteomes" id="UP001497482">
    <property type="component" value="Chromosome 1"/>
</dbReference>
<dbReference type="EMBL" id="OZ035823">
    <property type="protein sequence ID" value="CAL1568324.1"/>
    <property type="molecule type" value="Genomic_DNA"/>
</dbReference>
<proteinExistence type="predicted"/>
<feature type="region of interest" description="Disordered" evidence="1">
    <location>
        <begin position="1"/>
        <end position="31"/>
    </location>
</feature>
<protein>
    <submittedName>
        <fullName evidence="2">Uncharacterized protein</fullName>
    </submittedName>
</protein>
<reference evidence="2 3" key="1">
    <citation type="submission" date="2024-04" db="EMBL/GenBank/DDBJ databases">
        <authorList>
            <person name="Waldvogel A.-M."/>
            <person name="Schoenle A."/>
        </authorList>
    </citation>
    <scope>NUCLEOTIDE SEQUENCE [LARGE SCALE GENOMIC DNA]</scope>
</reference>
<evidence type="ECO:0000313" key="3">
    <source>
        <dbReference type="Proteomes" id="UP001497482"/>
    </source>
</evidence>
<evidence type="ECO:0000256" key="1">
    <source>
        <dbReference type="SAM" id="MobiDB-lite"/>
    </source>
</evidence>
<gene>
    <name evidence="2" type="ORF">KC01_LOCUS969</name>
</gene>
<organism evidence="2 3">
    <name type="scientific">Knipowitschia caucasica</name>
    <name type="common">Caucasian dwarf goby</name>
    <name type="synonym">Pomatoschistus caucasicus</name>
    <dbReference type="NCBI Taxonomy" id="637954"/>
    <lineage>
        <taxon>Eukaryota</taxon>
        <taxon>Metazoa</taxon>
        <taxon>Chordata</taxon>
        <taxon>Craniata</taxon>
        <taxon>Vertebrata</taxon>
        <taxon>Euteleostomi</taxon>
        <taxon>Actinopterygii</taxon>
        <taxon>Neopterygii</taxon>
        <taxon>Teleostei</taxon>
        <taxon>Neoteleostei</taxon>
        <taxon>Acanthomorphata</taxon>
        <taxon>Gobiaria</taxon>
        <taxon>Gobiiformes</taxon>
        <taxon>Gobioidei</taxon>
        <taxon>Gobiidae</taxon>
        <taxon>Gobiinae</taxon>
        <taxon>Knipowitschia</taxon>
    </lineage>
</organism>
<feature type="compositionally biased region" description="Basic and acidic residues" evidence="1">
    <location>
        <begin position="11"/>
        <end position="21"/>
    </location>
</feature>
<evidence type="ECO:0000313" key="2">
    <source>
        <dbReference type="EMBL" id="CAL1568324.1"/>
    </source>
</evidence>
<name>A0AAV2IZP1_KNICA</name>
<dbReference type="AlphaFoldDB" id="A0AAV2IZP1"/>
<sequence>MPPSLNYTPGGEDRAPRDVKPLRRGSRSRSTAIRGRCCVNVCVCVKCAADVIHHEAEAEKGERSHGRGVGVRVCAERGGREKTAAIMGPCSRRIGCTRGGNGRANGFVHI</sequence>
<accession>A0AAV2IZP1</accession>
<keyword evidence="3" id="KW-1185">Reference proteome</keyword>